<feature type="chain" id="PRO_5004337420" evidence="1">
    <location>
        <begin position="28"/>
        <end position="169"/>
    </location>
</feature>
<protein>
    <submittedName>
        <fullName evidence="2">Decorin binding protein A</fullName>
    </submittedName>
</protein>
<dbReference type="NCBIfam" id="NF033713">
    <property type="entry name" value="DbpA"/>
    <property type="match status" value="1"/>
</dbReference>
<dbReference type="RefSeq" id="WP_073999283.1">
    <property type="nucleotide sequence ID" value="NZ_CP018263.1"/>
</dbReference>
<keyword evidence="1" id="KW-0732">Signal</keyword>
<dbReference type="Gene3D" id="1.20.1420.40">
    <property type="entry name" value="Decorin-binding protein"/>
    <property type="match status" value="1"/>
</dbReference>
<sequence length="169" mass="18338">MIKYNKIILTLTLLASLLAACSLTGKARLESSVKDITNEIDKAIKAAKDAGVNTDAFTETQTGGKVAGSQIRDAKKLVADLTIEFLKATEEETITFKENGAGEDEFSGIYDLIYRTAEAVEKIGMKVKQAVEAAAKENPKTTANGIIEIVKVMKAKVENIKEKQTKNQK</sequence>
<name>Q9ZH93_BORAF</name>
<gene>
    <name evidence="2" type="primary">dbpA</name>
</gene>
<dbReference type="InterPro" id="IPR038353">
    <property type="entry name" value="Decorin-db_sf"/>
</dbReference>
<dbReference type="PROSITE" id="PS51257">
    <property type="entry name" value="PROKAR_LIPOPROTEIN"/>
    <property type="match status" value="1"/>
</dbReference>
<reference evidence="2" key="1">
    <citation type="journal article" date="1998" name="Infect. Immun.">
        <title>Molecular analysis of sequence heterogeneity among genes encoding decorin binding proteins A and B of Borrelia burgdorferi sensu lato.</title>
        <authorList>
            <person name="Roberts W.C."/>
            <person name="Mullikin B.A."/>
            <person name="Lathigra R."/>
            <person name="Hanson M.S."/>
        </authorList>
    </citation>
    <scope>NUCLEOTIDE SEQUENCE</scope>
    <source>
        <strain evidence="2">BO23</strain>
    </source>
</reference>
<dbReference type="InterPro" id="IPR003332">
    <property type="entry name" value="Decorin-bd"/>
</dbReference>
<evidence type="ECO:0000313" key="2">
    <source>
        <dbReference type="EMBL" id="AAC70045.1"/>
    </source>
</evidence>
<organism evidence="2">
    <name type="scientific">Borreliella afzelii</name>
    <name type="common">Borrelia afzelii</name>
    <dbReference type="NCBI Taxonomy" id="29518"/>
    <lineage>
        <taxon>Bacteria</taxon>
        <taxon>Pseudomonadati</taxon>
        <taxon>Spirochaetota</taxon>
        <taxon>Spirochaetia</taxon>
        <taxon>Spirochaetales</taxon>
        <taxon>Borreliaceae</taxon>
        <taxon>Borreliella</taxon>
    </lineage>
</organism>
<dbReference type="EMBL" id="AF069267">
    <property type="protein sequence ID" value="AAC70045.1"/>
    <property type="molecule type" value="Genomic_DNA"/>
</dbReference>
<dbReference type="Pfam" id="PF02352">
    <property type="entry name" value="Decorin_bind"/>
    <property type="match status" value="1"/>
</dbReference>
<feature type="signal peptide" evidence="1">
    <location>
        <begin position="1"/>
        <end position="27"/>
    </location>
</feature>
<dbReference type="InterPro" id="IPR054923">
    <property type="entry name" value="Decorin_bind_prot_A"/>
</dbReference>
<accession>Q9ZH93</accession>
<dbReference type="AlphaFoldDB" id="Q9ZH93"/>
<proteinExistence type="predicted"/>
<evidence type="ECO:0000256" key="1">
    <source>
        <dbReference type="SAM" id="SignalP"/>
    </source>
</evidence>